<dbReference type="Proteomes" id="UP000265520">
    <property type="component" value="Unassembled WGS sequence"/>
</dbReference>
<feature type="non-terminal residue" evidence="2">
    <location>
        <position position="63"/>
    </location>
</feature>
<reference evidence="2 3" key="1">
    <citation type="journal article" date="2018" name="Front. Plant Sci.">
        <title>Red Clover (Trifolium pratense) and Zigzag Clover (T. medium) - A Picture of Genomic Similarities and Differences.</title>
        <authorList>
            <person name="Dluhosova J."/>
            <person name="Istvanek J."/>
            <person name="Nedelnik J."/>
            <person name="Repkova J."/>
        </authorList>
    </citation>
    <scope>NUCLEOTIDE SEQUENCE [LARGE SCALE GENOMIC DNA]</scope>
    <source>
        <strain evidence="3">cv. 10/8</strain>
        <tissue evidence="2">Leaf</tissue>
    </source>
</reference>
<feature type="region of interest" description="Disordered" evidence="1">
    <location>
        <begin position="1"/>
        <end position="63"/>
    </location>
</feature>
<accession>A0A392TEH8</accession>
<keyword evidence="3" id="KW-1185">Reference proteome</keyword>
<comment type="caution">
    <text evidence="2">The sequence shown here is derived from an EMBL/GenBank/DDBJ whole genome shotgun (WGS) entry which is preliminary data.</text>
</comment>
<proteinExistence type="predicted"/>
<name>A0A392TEH8_9FABA</name>
<evidence type="ECO:0000256" key="1">
    <source>
        <dbReference type="SAM" id="MobiDB-lite"/>
    </source>
</evidence>
<evidence type="ECO:0000313" key="3">
    <source>
        <dbReference type="Proteomes" id="UP000265520"/>
    </source>
</evidence>
<organism evidence="2 3">
    <name type="scientific">Trifolium medium</name>
    <dbReference type="NCBI Taxonomy" id="97028"/>
    <lineage>
        <taxon>Eukaryota</taxon>
        <taxon>Viridiplantae</taxon>
        <taxon>Streptophyta</taxon>
        <taxon>Embryophyta</taxon>
        <taxon>Tracheophyta</taxon>
        <taxon>Spermatophyta</taxon>
        <taxon>Magnoliopsida</taxon>
        <taxon>eudicotyledons</taxon>
        <taxon>Gunneridae</taxon>
        <taxon>Pentapetalae</taxon>
        <taxon>rosids</taxon>
        <taxon>fabids</taxon>
        <taxon>Fabales</taxon>
        <taxon>Fabaceae</taxon>
        <taxon>Papilionoideae</taxon>
        <taxon>50 kb inversion clade</taxon>
        <taxon>NPAAA clade</taxon>
        <taxon>Hologalegina</taxon>
        <taxon>IRL clade</taxon>
        <taxon>Trifolieae</taxon>
        <taxon>Trifolium</taxon>
    </lineage>
</organism>
<dbReference type="EMBL" id="LXQA010547486">
    <property type="protein sequence ID" value="MCI58516.1"/>
    <property type="molecule type" value="Genomic_DNA"/>
</dbReference>
<dbReference type="AlphaFoldDB" id="A0A392TEH8"/>
<protein>
    <submittedName>
        <fullName evidence="2">Uncharacterized protein</fullName>
    </submittedName>
</protein>
<evidence type="ECO:0000313" key="2">
    <source>
        <dbReference type="EMBL" id="MCI58516.1"/>
    </source>
</evidence>
<sequence length="63" mass="6873">MLHRISESNAATKEEVEQEDIAKGNSVDVVVDSQTEESVKKTFSLGEEDTESEKTMAEGQGTI</sequence>